<comment type="caution">
    <text evidence="2">The sequence shown here is derived from an EMBL/GenBank/DDBJ whole genome shotgun (WGS) entry which is preliminary data.</text>
</comment>
<accession>A0A246KZ11</accession>
<organism evidence="2 3">
    <name type="scientific">Stenotrophomonas pavanii</name>
    <dbReference type="NCBI Taxonomy" id="487698"/>
    <lineage>
        <taxon>Bacteria</taxon>
        <taxon>Pseudomonadati</taxon>
        <taxon>Pseudomonadota</taxon>
        <taxon>Gammaproteobacteria</taxon>
        <taxon>Lysobacterales</taxon>
        <taxon>Lysobacteraceae</taxon>
        <taxon>Stenotrophomonas</taxon>
    </lineage>
</organism>
<dbReference type="Proteomes" id="UP000197904">
    <property type="component" value="Unassembled WGS sequence"/>
</dbReference>
<evidence type="ECO:0000256" key="1">
    <source>
        <dbReference type="SAM" id="MobiDB-lite"/>
    </source>
</evidence>
<dbReference type="AlphaFoldDB" id="A0A246KZ11"/>
<sequence length="105" mass="11019">MEQGPVQAHGGEAGGRQSGDCPALFFSGGYRESSIHAWRGSTDDGPWVATAPEQRAPETNGPALRGRLSSEVPTSDRAGTGGIQMFLSDIDVELFAAARVVFVTL</sequence>
<gene>
    <name evidence="2" type="ORF">CEE55_10095</name>
</gene>
<feature type="region of interest" description="Disordered" evidence="1">
    <location>
        <begin position="1"/>
        <end position="20"/>
    </location>
</feature>
<name>A0A246KZ11_9GAMM</name>
<protein>
    <submittedName>
        <fullName evidence="2">Uncharacterized protein</fullName>
    </submittedName>
</protein>
<evidence type="ECO:0000313" key="2">
    <source>
        <dbReference type="EMBL" id="OWR33710.1"/>
    </source>
</evidence>
<feature type="region of interest" description="Disordered" evidence="1">
    <location>
        <begin position="37"/>
        <end position="79"/>
    </location>
</feature>
<evidence type="ECO:0000313" key="3">
    <source>
        <dbReference type="Proteomes" id="UP000197904"/>
    </source>
</evidence>
<reference evidence="2 3" key="1">
    <citation type="submission" date="2017-06" db="EMBL/GenBank/DDBJ databases">
        <authorList>
            <person name="Kim H.J."/>
            <person name="Triplett B.A."/>
        </authorList>
    </citation>
    <scope>NUCLEOTIDE SEQUENCE [LARGE SCALE GENOMIC DNA]</scope>
    <source>
        <strain evidence="2 3">S18795</strain>
    </source>
</reference>
<dbReference type="EMBL" id="NIXP01000070">
    <property type="protein sequence ID" value="OWR33710.1"/>
    <property type="molecule type" value="Genomic_DNA"/>
</dbReference>
<proteinExistence type="predicted"/>